<reference evidence="2 3" key="1">
    <citation type="submission" date="2023-08" db="EMBL/GenBank/DDBJ databases">
        <title>The whole genome sequence of Lysobacter yananisis.</title>
        <authorList>
            <person name="Sun H."/>
        </authorList>
    </citation>
    <scope>NUCLEOTIDE SEQUENCE [LARGE SCALE GENOMIC DNA]</scope>
    <source>
        <strain evidence="2 3">SNNU513</strain>
    </source>
</reference>
<keyword evidence="1" id="KW-0472">Membrane</keyword>
<keyword evidence="3" id="KW-1185">Reference proteome</keyword>
<evidence type="ECO:0000313" key="2">
    <source>
        <dbReference type="EMBL" id="WMT04277.1"/>
    </source>
</evidence>
<dbReference type="EMBL" id="CP133568">
    <property type="protein sequence ID" value="WMT04277.1"/>
    <property type="molecule type" value="Genomic_DNA"/>
</dbReference>
<proteinExistence type="predicted"/>
<dbReference type="Proteomes" id="UP001229313">
    <property type="component" value="Chromosome"/>
</dbReference>
<organism evidence="2 3">
    <name type="scientific">Lysobacter yananisis</name>
    <dbReference type="NCBI Taxonomy" id="1003114"/>
    <lineage>
        <taxon>Bacteria</taxon>
        <taxon>Pseudomonadati</taxon>
        <taxon>Pseudomonadota</taxon>
        <taxon>Gammaproteobacteria</taxon>
        <taxon>Lysobacterales</taxon>
        <taxon>Lysobacteraceae</taxon>
        <taxon>Lysobacter</taxon>
    </lineage>
</organism>
<sequence length="87" mass="9866">MNWLRFLRPRGLFVKQAVSFFLVFSAVRFVAGMIDVWMLSARFERADPATTQAKRFERCSDQRRAAVVGGTSVPMLLSQVARTALKV</sequence>
<name>A0ABY9PB57_9GAMM</name>
<evidence type="ECO:0000313" key="3">
    <source>
        <dbReference type="Proteomes" id="UP001229313"/>
    </source>
</evidence>
<feature type="transmembrane region" description="Helical" evidence="1">
    <location>
        <begin position="20"/>
        <end position="39"/>
    </location>
</feature>
<gene>
    <name evidence="2" type="ORF">RDV84_05415</name>
</gene>
<protein>
    <submittedName>
        <fullName evidence="2">Uncharacterized protein</fullName>
    </submittedName>
</protein>
<evidence type="ECO:0000256" key="1">
    <source>
        <dbReference type="SAM" id="Phobius"/>
    </source>
</evidence>
<keyword evidence="1" id="KW-0812">Transmembrane</keyword>
<accession>A0ABY9PB57</accession>
<keyword evidence="1" id="KW-1133">Transmembrane helix</keyword>